<dbReference type="Pfam" id="PF00989">
    <property type="entry name" value="PAS"/>
    <property type="match status" value="1"/>
</dbReference>
<dbReference type="InterPro" id="IPR005467">
    <property type="entry name" value="His_kinase_dom"/>
</dbReference>
<evidence type="ECO:0000256" key="3">
    <source>
        <dbReference type="ARBA" id="ARBA00022553"/>
    </source>
</evidence>
<keyword evidence="3" id="KW-0597">Phosphoprotein</keyword>
<feature type="domain" description="PAC" evidence="8">
    <location>
        <begin position="221"/>
        <end position="272"/>
    </location>
</feature>
<dbReference type="Pfam" id="PF13426">
    <property type="entry name" value="PAS_9"/>
    <property type="match status" value="2"/>
</dbReference>
<dbReference type="InterPro" id="IPR052162">
    <property type="entry name" value="Sensor_kinase/Photoreceptor"/>
</dbReference>
<dbReference type="PANTHER" id="PTHR43304:SF1">
    <property type="entry name" value="PAC DOMAIN-CONTAINING PROTEIN"/>
    <property type="match status" value="1"/>
</dbReference>
<evidence type="ECO:0000259" key="6">
    <source>
        <dbReference type="PROSITE" id="PS50109"/>
    </source>
</evidence>
<proteinExistence type="predicted"/>
<feature type="domain" description="Histidine kinase" evidence="6">
    <location>
        <begin position="648"/>
        <end position="855"/>
    </location>
</feature>
<evidence type="ECO:0000313" key="9">
    <source>
        <dbReference type="EMBL" id="MFC7124658.1"/>
    </source>
</evidence>
<dbReference type="Pfam" id="PF02518">
    <property type="entry name" value="HATPase_c"/>
    <property type="match status" value="1"/>
</dbReference>
<feature type="domain" description="PAS" evidence="7">
    <location>
        <begin position="147"/>
        <end position="217"/>
    </location>
</feature>
<dbReference type="Gene3D" id="3.30.450.20">
    <property type="entry name" value="PAS domain"/>
    <property type="match status" value="4"/>
</dbReference>
<evidence type="ECO:0000256" key="4">
    <source>
        <dbReference type="ARBA" id="ARBA00022679"/>
    </source>
</evidence>
<evidence type="ECO:0000259" key="7">
    <source>
        <dbReference type="PROSITE" id="PS50112"/>
    </source>
</evidence>
<dbReference type="GO" id="GO:0004673">
    <property type="term" value="F:protein histidine kinase activity"/>
    <property type="evidence" value="ECO:0007669"/>
    <property type="project" value="UniProtKB-EC"/>
</dbReference>
<protein>
    <recommendedName>
        <fullName evidence="2">histidine kinase</fullName>
        <ecNumber evidence="2">2.7.13.3</ecNumber>
    </recommendedName>
</protein>
<dbReference type="PROSITE" id="PS50109">
    <property type="entry name" value="HIS_KIN"/>
    <property type="match status" value="1"/>
</dbReference>
<evidence type="ECO:0000313" key="10">
    <source>
        <dbReference type="Proteomes" id="UP001596414"/>
    </source>
</evidence>
<keyword evidence="4" id="KW-0808">Transferase</keyword>
<dbReference type="PANTHER" id="PTHR43304">
    <property type="entry name" value="PHYTOCHROME-LIKE PROTEIN CPH1"/>
    <property type="match status" value="1"/>
</dbReference>
<name>A0ABD5X082_9EURY</name>
<dbReference type="NCBIfam" id="TIGR00229">
    <property type="entry name" value="sensory_box"/>
    <property type="match status" value="4"/>
</dbReference>
<feature type="domain" description="PAS" evidence="7">
    <location>
        <begin position="303"/>
        <end position="346"/>
    </location>
</feature>
<dbReference type="InterPro" id="IPR001610">
    <property type="entry name" value="PAC"/>
</dbReference>
<keyword evidence="5" id="KW-0418">Kinase</keyword>
<organism evidence="9 10">
    <name type="scientific">Halovenus rubra</name>
    <dbReference type="NCBI Taxonomy" id="869890"/>
    <lineage>
        <taxon>Archaea</taxon>
        <taxon>Methanobacteriati</taxon>
        <taxon>Methanobacteriota</taxon>
        <taxon>Stenosarchaea group</taxon>
        <taxon>Halobacteria</taxon>
        <taxon>Halobacteriales</taxon>
        <taxon>Haloarculaceae</taxon>
        <taxon>Halovenus</taxon>
    </lineage>
</organism>
<feature type="domain" description="PAC" evidence="8">
    <location>
        <begin position="471"/>
        <end position="523"/>
    </location>
</feature>
<gene>
    <name evidence="9" type="ORF">ACFQJ7_01185</name>
</gene>
<evidence type="ECO:0000259" key="8">
    <source>
        <dbReference type="PROSITE" id="PS50113"/>
    </source>
</evidence>
<dbReference type="InterPro" id="IPR013655">
    <property type="entry name" value="PAS_fold_3"/>
</dbReference>
<dbReference type="InterPro" id="IPR000014">
    <property type="entry name" value="PAS"/>
</dbReference>
<accession>A0ABD5X082</accession>
<dbReference type="EMBL" id="JBHSZQ010000001">
    <property type="protein sequence ID" value="MFC7124658.1"/>
    <property type="molecule type" value="Genomic_DNA"/>
</dbReference>
<dbReference type="InterPro" id="IPR000700">
    <property type="entry name" value="PAS-assoc_C"/>
</dbReference>
<dbReference type="InterPro" id="IPR004358">
    <property type="entry name" value="Sig_transdc_His_kin-like_C"/>
</dbReference>
<dbReference type="Proteomes" id="UP001596414">
    <property type="component" value="Unassembled WGS sequence"/>
</dbReference>
<dbReference type="EC" id="2.7.13.3" evidence="2"/>
<dbReference type="PRINTS" id="PR00344">
    <property type="entry name" value="BCTRLSENSOR"/>
</dbReference>
<dbReference type="InterPro" id="IPR003594">
    <property type="entry name" value="HATPase_dom"/>
</dbReference>
<dbReference type="InterPro" id="IPR035965">
    <property type="entry name" value="PAS-like_dom_sf"/>
</dbReference>
<reference evidence="9 10" key="1">
    <citation type="journal article" date="2014" name="Int. J. Syst. Evol. Microbiol.">
        <title>Complete genome sequence of Corynebacterium casei LMG S-19264T (=DSM 44701T), isolated from a smear-ripened cheese.</title>
        <authorList>
            <consortium name="US DOE Joint Genome Institute (JGI-PGF)"/>
            <person name="Walter F."/>
            <person name="Albersmeier A."/>
            <person name="Kalinowski J."/>
            <person name="Ruckert C."/>
        </authorList>
    </citation>
    <scope>NUCLEOTIDE SEQUENCE [LARGE SCALE GENOMIC DNA]</scope>
    <source>
        <strain evidence="9 10">CGMCC 4.7215</strain>
    </source>
</reference>
<dbReference type="SUPFAM" id="SSF55785">
    <property type="entry name" value="PYP-like sensor domain (PAS domain)"/>
    <property type="match status" value="4"/>
</dbReference>
<comment type="catalytic activity">
    <reaction evidence="1">
        <text>ATP + protein L-histidine = ADP + protein N-phospho-L-histidine.</text>
        <dbReference type="EC" id="2.7.13.3"/>
    </reaction>
</comment>
<feature type="domain" description="PAS" evidence="7">
    <location>
        <begin position="398"/>
        <end position="468"/>
    </location>
</feature>
<comment type="caution">
    <text evidence="9">The sequence shown here is derived from an EMBL/GenBank/DDBJ whole genome shotgun (WGS) entry which is preliminary data.</text>
</comment>
<evidence type="ECO:0000256" key="1">
    <source>
        <dbReference type="ARBA" id="ARBA00000085"/>
    </source>
</evidence>
<dbReference type="SUPFAM" id="SSF55874">
    <property type="entry name" value="ATPase domain of HSP90 chaperone/DNA topoisomerase II/histidine kinase"/>
    <property type="match status" value="1"/>
</dbReference>
<dbReference type="RefSeq" id="WP_267637609.1">
    <property type="nucleotide sequence ID" value="NZ_JAODIY010000010.1"/>
</dbReference>
<sequence>MSDRIVILGVGFGTDGAPTWEGLAVTNTVTTWDVSSVEEAISGLTGNKPEAVDCLVVAPEQLTGTLTANIERLQENWPDVPILVTNVAGPTARDALAAGATDVIDCDREAAPTILANRVQNAVKQQSRDTETISPPNADSDYFSCRHDQLIDSLLEWSSDRMSILDRDGTYKFVSPAVEHLMGYDPGDLLGTSGFEHIHPEDREAVKDVFEEVINCPDQIHSFEYRVQDADGEWMWVESRGTNRFDDPNISGVVITSRKITKRKEREQQLREERKRLNILFDRFPEPTVEFEFEDGVPVAKRVNSAFEETFGYDSDELLGESVDEYIVPQPKNQQAATFNQKLKSGDEFVADEVVRQTADGKRYFLLQTAVYNDGTEGFAVYVDINDQKERQQQLREEKALSDTIFNTLPDIFFLFDEHGQFIRWNDRANEVSGYTDEEIASMHPSEFVVEDDRQEVFEGIANIIEHDETVQFEARARQKDGDPIPYEYTGTKLTDETGNLLGIVGLGRDISGRKERQRRFEAVFNNTYQFTGLMKPDGTVIEINETALQFGGLERNEVVGKRLWDTHLFQNSEKNTSVVKTAVEQAQTGSPFREELEVQGAERTEIIDFSVRPIVDEQGEVTLLVPEGRTITALKERERHLKIINRFLRHNLRNKMTVIKGTTDVLFDEIASTGPLEYLKQIDKAAVELIELAETAHELLQLTIEADTQLRPMNPSDTLSHVVSKFRTEFPEASITLSVETDSLVSADHRLEPVFEQLIENAIIHADHDNPSVTVSVTENNGAVLGRIVDNGPGIPPDELSGIVTDEEQTQLTHGTGFGLWLVRAIVDDYNGTLSHEYVSNGGSAVTVQLPTATDASSR</sequence>
<dbReference type="CDD" id="cd00075">
    <property type="entry name" value="HATPase"/>
    <property type="match status" value="1"/>
</dbReference>
<dbReference type="SMART" id="SM00387">
    <property type="entry name" value="HATPase_c"/>
    <property type="match status" value="1"/>
</dbReference>
<dbReference type="SMART" id="SM00091">
    <property type="entry name" value="PAS"/>
    <property type="match status" value="4"/>
</dbReference>
<dbReference type="Gene3D" id="3.30.565.10">
    <property type="entry name" value="Histidine kinase-like ATPase, C-terminal domain"/>
    <property type="match status" value="1"/>
</dbReference>
<feature type="domain" description="PAS" evidence="7">
    <location>
        <begin position="517"/>
        <end position="587"/>
    </location>
</feature>
<dbReference type="PROSITE" id="PS50112">
    <property type="entry name" value="PAS"/>
    <property type="match status" value="4"/>
</dbReference>
<evidence type="ECO:0000256" key="5">
    <source>
        <dbReference type="ARBA" id="ARBA00022777"/>
    </source>
</evidence>
<dbReference type="Pfam" id="PF08447">
    <property type="entry name" value="PAS_3"/>
    <property type="match status" value="1"/>
</dbReference>
<evidence type="ECO:0000256" key="2">
    <source>
        <dbReference type="ARBA" id="ARBA00012438"/>
    </source>
</evidence>
<dbReference type="AlphaFoldDB" id="A0ABD5X082"/>
<dbReference type="SMART" id="SM00086">
    <property type="entry name" value="PAC"/>
    <property type="match status" value="3"/>
</dbReference>
<dbReference type="InterPro" id="IPR013767">
    <property type="entry name" value="PAS_fold"/>
</dbReference>
<dbReference type="CDD" id="cd00130">
    <property type="entry name" value="PAS"/>
    <property type="match status" value="4"/>
</dbReference>
<dbReference type="InterPro" id="IPR036890">
    <property type="entry name" value="HATPase_C_sf"/>
</dbReference>
<dbReference type="PROSITE" id="PS50113">
    <property type="entry name" value="PAC"/>
    <property type="match status" value="2"/>
</dbReference>